<evidence type="ECO:0000256" key="5">
    <source>
        <dbReference type="ARBA" id="ARBA00022475"/>
    </source>
</evidence>
<dbReference type="GO" id="GO:0005886">
    <property type="term" value="C:plasma membrane"/>
    <property type="evidence" value="ECO:0007669"/>
    <property type="project" value="UniProtKB-SubCell"/>
</dbReference>
<evidence type="ECO:0000256" key="13">
    <source>
        <dbReference type="RuleBase" id="RU362010"/>
    </source>
</evidence>
<evidence type="ECO:0000256" key="9">
    <source>
        <dbReference type="ARBA" id="ARBA00022989"/>
    </source>
</evidence>
<dbReference type="GO" id="GO:0015095">
    <property type="term" value="F:magnesium ion transmembrane transporter activity"/>
    <property type="evidence" value="ECO:0007669"/>
    <property type="project" value="UniProtKB-UniRule"/>
</dbReference>
<dbReference type="PANTHER" id="PTHR47685">
    <property type="entry name" value="MAGNESIUM TRANSPORT PROTEIN CORA"/>
    <property type="match status" value="1"/>
</dbReference>
<evidence type="ECO:0000256" key="11">
    <source>
        <dbReference type="ARBA" id="ARBA00023136"/>
    </source>
</evidence>
<keyword evidence="6" id="KW-0997">Cell inner membrane</keyword>
<dbReference type="CDD" id="cd12835">
    <property type="entry name" value="EcCorA-like_1"/>
    <property type="match status" value="1"/>
</dbReference>
<gene>
    <name evidence="13" type="primary">corA</name>
    <name evidence="14" type="ORF">C41B8_15035</name>
</gene>
<dbReference type="OrthoDB" id="9803416at2"/>
<comment type="catalytic activity">
    <reaction evidence="12">
        <text>Mg(2+)(in) = Mg(2+)(out)</text>
        <dbReference type="Rhea" id="RHEA:29827"/>
        <dbReference type="ChEBI" id="CHEBI:18420"/>
    </reaction>
</comment>
<evidence type="ECO:0000256" key="3">
    <source>
        <dbReference type="ARBA" id="ARBA00019439"/>
    </source>
</evidence>
<keyword evidence="9 13" id="KW-1133">Transmembrane helix</keyword>
<name>A0A084II82_SALHC</name>
<dbReference type="PANTHER" id="PTHR47685:SF1">
    <property type="entry name" value="MAGNESIUM TRANSPORT PROTEIN CORA"/>
    <property type="match status" value="1"/>
</dbReference>
<dbReference type="GO" id="GO:0015099">
    <property type="term" value="F:nickel cation transmembrane transporter activity"/>
    <property type="evidence" value="ECO:0007669"/>
    <property type="project" value="TreeGrafter"/>
</dbReference>
<evidence type="ECO:0000256" key="7">
    <source>
        <dbReference type="ARBA" id="ARBA00022692"/>
    </source>
</evidence>
<protein>
    <recommendedName>
        <fullName evidence="3 13">Magnesium transport protein CorA</fullName>
    </recommendedName>
</protein>
<dbReference type="InterPro" id="IPR050829">
    <property type="entry name" value="CorA_MIT"/>
</dbReference>
<dbReference type="eggNOG" id="COG0598">
    <property type="taxonomic scope" value="Bacteria"/>
</dbReference>
<keyword evidence="15" id="KW-1185">Reference proteome</keyword>
<evidence type="ECO:0000256" key="10">
    <source>
        <dbReference type="ARBA" id="ARBA00023065"/>
    </source>
</evidence>
<evidence type="ECO:0000256" key="12">
    <source>
        <dbReference type="ARBA" id="ARBA00034269"/>
    </source>
</evidence>
<dbReference type="InterPro" id="IPR002523">
    <property type="entry name" value="MgTranspt_CorA/ZnTranspt_ZntB"/>
</dbReference>
<dbReference type="GO" id="GO:0015087">
    <property type="term" value="F:cobalt ion transmembrane transporter activity"/>
    <property type="evidence" value="ECO:0007669"/>
    <property type="project" value="UniProtKB-UniRule"/>
</dbReference>
<comment type="similarity">
    <text evidence="2 13">Belongs to the CorA metal ion transporter (MIT) (TC 1.A.35) family.</text>
</comment>
<dbReference type="AlphaFoldDB" id="A0A084II82"/>
<evidence type="ECO:0000313" key="15">
    <source>
        <dbReference type="Proteomes" id="UP000028302"/>
    </source>
</evidence>
<evidence type="ECO:0000256" key="1">
    <source>
        <dbReference type="ARBA" id="ARBA00004429"/>
    </source>
</evidence>
<dbReference type="InterPro" id="IPR045861">
    <property type="entry name" value="CorA_cytoplasmic_dom"/>
</dbReference>
<dbReference type="EMBL" id="APNK01000030">
    <property type="protein sequence ID" value="KEZ76416.1"/>
    <property type="molecule type" value="Genomic_DNA"/>
</dbReference>
<proteinExistence type="inferred from homology"/>
<dbReference type="SUPFAM" id="SSF143865">
    <property type="entry name" value="CorA soluble domain-like"/>
    <property type="match status" value="1"/>
</dbReference>
<organism evidence="14 15">
    <name type="scientific">Salinisphaera hydrothermalis (strain C41B8)</name>
    <dbReference type="NCBI Taxonomy" id="1304275"/>
    <lineage>
        <taxon>Bacteria</taxon>
        <taxon>Pseudomonadati</taxon>
        <taxon>Pseudomonadota</taxon>
        <taxon>Gammaproteobacteria</taxon>
        <taxon>Salinisphaerales</taxon>
        <taxon>Salinisphaeraceae</taxon>
        <taxon>Salinisphaera</taxon>
    </lineage>
</organism>
<dbReference type="Proteomes" id="UP000028302">
    <property type="component" value="Unassembled WGS sequence"/>
</dbReference>
<keyword evidence="7 13" id="KW-0812">Transmembrane</keyword>
<dbReference type="NCBIfam" id="TIGR00383">
    <property type="entry name" value="corA"/>
    <property type="match status" value="1"/>
</dbReference>
<dbReference type="RefSeq" id="WP_037340013.1">
    <property type="nucleotide sequence ID" value="NZ_APNK01000030.1"/>
</dbReference>
<dbReference type="Pfam" id="PF01544">
    <property type="entry name" value="CorA"/>
    <property type="match status" value="1"/>
</dbReference>
<comment type="function">
    <text evidence="13">Mediates influx of magnesium ions.</text>
</comment>
<keyword evidence="4 13" id="KW-0813">Transport</keyword>
<dbReference type="InterPro" id="IPR004488">
    <property type="entry name" value="Mg/Co-transport_prot_CorA"/>
</dbReference>
<comment type="caution">
    <text evidence="14">The sequence shown here is derived from an EMBL/GenBank/DDBJ whole genome shotgun (WGS) entry which is preliminary data.</text>
</comment>
<keyword evidence="8 13" id="KW-0460">Magnesium</keyword>
<keyword evidence="5 13" id="KW-1003">Cell membrane</keyword>
<evidence type="ECO:0000256" key="4">
    <source>
        <dbReference type="ARBA" id="ARBA00022448"/>
    </source>
</evidence>
<feature type="transmembrane region" description="Helical" evidence="13">
    <location>
        <begin position="259"/>
        <end position="279"/>
    </location>
</feature>
<sequence>MLRSFAINHGRIVEDRSQDTPLAKRLSHAHWIDALEADEAERAELTRFLTDELPEDEDVEEIEASARYFVDPDGIHVHSLFLSQSEGRHDTETVAFILQPERLITLRDDDLADFRLLRMRARAGQVEVDSPESLLVTIFDQKVENLADTVEDIHLDLEKVSHTVLEDEEADYEGAIDALAKLEDSSGKIRLCLMDTQRSISFILRHLPARAPEREMAREILSDVETLMSHIAFLFDKINFLMDSTVSFINIEQNQIIKIFSIAAVVFLPPTLVASIYGMNFQHMPELSWHYGYPMAIGLMVAAGIAPYLYFKHKNWL</sequence>
<dbReference type="PATRIC" id="fig|1304275.5.peg.3073"/>
<keyword evidence="11 13" id="KW-0472">Membrane</keyword>
<dbReference type="SUPFAM" id="SSF144083">
    <property type="entry name" value="Magnesium transport protein CorA, transmembrane region"/>
    <property type="match status" value="1"/>
</dbReference>
<evidence type="ECO:0000313" key="14">
    <source>
        <dbReference type="EMBL" id="KEZ76416.1"/>
    </source>
</evidence>
<comment type="subcellular location">
    <subcellularLocation>
        <location evidence="1">Cell inner membrane</location>
        <topology evidence="1">Multi-pass membrane protein</topology>
    </subcellularLocation>
    <subcellularLocation>
        <location evidence="13">Membrane</location>
        <topology evidence="13">Multi-pass membrane protein</topology>
    </subcellularLocation>
</comment>
<evidence type="ECO:0000256" key="2">
    <source>
        <dbReference type="ARBA" id="ARBA00009765"/>
    </source>
</evidence>
<dbReference type="Gene3D" id="1.20.58.340">
    <property type="entry name" value="Magnesium transport protein CorA, transmembrane region"/>
    <property type="match status" value="1"/>
</dbReference>
<feature type="transmembrane region" description="Helical" evidence="13">
    <location>
        <begin position="291"/>
        <end position="311"/>
    </location>
</feature>
<dbReference type="InterPro" id="IPR045863">
    <property type="entry name" value="CorA_TM1_TM2"/>
</dbReference>
<evidence type="ECO:0000256" key="6">
    <source>
        <dbReference type="ARBA" id="ARBA00022519"/>
    </source>
</evidence>
<reference evidence="14 15" key="1">
    <citation type="submission" date="2013-03" db="EMBL/GenBank/DDBJ databases">
        <title>Salinisphaera hydrothermalis C41B8 Genome Sequencing.</title>
        <authorList>
            <person name="Li C."/>
            <person name="Lai Q."/>
            <person name="Shao Z."/>
        </authorList>
    </citation>
    <scope>NUCLEOTIDE SEQUENCE [LARGE SCALE GENOMIC DNA]</scope>
    <source>
        <strain evidence="14 15">C41B8</strain>
    </source>
</reference>
<accession>A0A084II82</accession>
<dbReference type="FunFam" id="1.20.58.340:FF:000001">
    <property type="entry name" value="Magnesium transport protein CorA"/>
    <property type="match status" value="1"/>
</dbReference>
<evidence type="ECO:0000256" key="8">
    <source>
        <dbReference type="ARBA" id="ARBA00022842"/>
    </source>
</evidence>
<keyword evidence="10 13" id="KW-0406">Ion transport</keyword>